<sequence>MTGTPGWGADHGVGKLWIRPSAADARCRGPPRDGRCGRPGAARSARRAGTSDRRPGRRGTGPGSGPARGSGRRHRRGVRRRRGPVDGGRRGFSGRFVRSW</sequence>
<reference evidence="2 3" key="1">
    <citation type="submission" date="2019-05" db="EMBL/GenBank/DDBJ databases">
        <title>Nakamurella sp. N5BH11, whole genome shotgun sequence.</title>
        <authorList>
            <person name="Tuo L."/>
        </authorList>
    </citation>
    <scope>NUCLEOTIDE SEQUENCE [LARGE SCALE GENOMIC DNA]</scope>
    <source>
        <strain evidence="2 3">N5BH11</strain>
    </source>
</reference>
<proteinExistence type="predicted"/>
<dbReference type="Proteomes" id="UP000306985">
    <property type="component" value="Unassembled WGS sequence"/>
</dbReference>
<protein>
    <submittedName>
        <fullName evidence="2">Uncharacterized protein</fullName>
    </submittedName>
</protein>
<feature type="compositionally biased region" description="Basic residues" evidence="1">
    <location>
        <begin position="70"/>
        <end position="82"/>
    </location>
</feature>
<evidence type="ECO:0000313" key="2">
    <source>
        <dbReference type="EMBL" id="TKV56783.1"/>
    </source>
</evidence>
<keyword evidence="3" id="KW-1185">Reference proteome</keyword>
<gene>
    <name evidence="2" type="ORF">FDO65_18185</name>
</gene>
<dbReference type="AlphaFoldDB" id="A0A4U6QA39"/>
<evidence type="ECO:0000313" key="3">
    <source>
        <dbReference type="Proteomes" id="UP000306985"/>
    </source>
</evidence>
<feature type="compositionally biased region" description="Gly residues" evidence="1">
    <location>
        <begin position="58"/>
        <end position="68"/>
    </location>
</feature>
<evidence type="ECO:0000256" key="1">
    <source>
        <dbReference type="SAM" id="MobiDB-lite"/>
    </source>
</evidence>
<dbReference type="EMBL" id="SZZH01000006">
    <property type="protein sequence ID" value="TKV56783.1"/>
    <property type="molecule type" value="Genomic_DNA"/>
</dbReference>
<organism evidence="2 3">
    <name type="scientific">Nakamurella flava</name>
    <dbReference type="NCBI Taxonomy" id="2576308"/>
    <lineage>
        <taxon>Bacteria</taxon>
        <taxon>Bacillati</taxon>
        <taxon>Actinomycetota</taxon>
        <taxon>Actinomycetes</taxon>
        <taxon>Nakamurellales</taxon>
        <taxon>Nakamurellaceae</taxon>
        <taxon>Nakamurella</taxon>
    </lineage>
</organism>
<comment type="caution">
    <text evidence="2">The sequence shown here is derived from an EMBL/GenBank/DDBJ whole genome shotgun (WGS) entry which is preliminary data.</text>
</comment>
<feature type="compositionally biased region" description="Basic and acidic residues" evidence="1">
    <location>
        <begin position="25"/>
        <end position="36"/>
    </location>
</feature>
<accession>A0A4U6QA39</accession>
<feature type="compositionally biased region" description="Gly residues" evidence="1">
    <location>
        <begin position="1"/>
        <end position="11"/>
    </location>
</feature>
<name>A0A4U6QA39_9ACTN</name>
<feature type="region of interest" description="Disordered" evidence="1">
    <location>
        <begin position="1"/>
        <end position="100"/>
    </location>
</feature>